<keyword evidence="10" id="KW-1185">Reference proteome</keyword>
<feature type="transmembrane region" description="Helical" evidence="7">
    <location>
        <begin position="83"/>
        <end position="107"/>
    </location>
</feature>
<feature type="transmembrane region" description="Helical" evidence="7">
    <location>
        <begin position="127"/>
        <end position="145"/>
    </location>
</feature>
<evidence type="ECO:0000256" key="2">
    <source>
        <dbReference type="ARBA" id="ARBA00022448"/>
    </source>
</evidence>
<evidence type="ECO:0000259" key="8">
    <source>
        <dbReference type="Pfam" id="PF00324"/>
    </source>
</evidence>
<gene>
    <name evidence="9" type="ORF">QYG89_09600</name>
</gene>
<evidence type="ECO:0000256" key="7">
    <source>
        <dbReference type="SAM" id="Phobius"/>
    </source>
</evidence>
<feature type="transmembrane region" description="Helical" evidence="7">
    <location>
        <begin position="285"/>
        <end position="314"/>
    </location>
</feature>
<evidence type="ECO:0000256" key="3">
    <source>
        <dbReference type="ARBA" id="ARBA00022692"/>
    </source>
</evidence>
<feature type="transmembrane region" description="Helical" evidence="7">
    <location>
        <begin position="20"/>
        <end position="38"/>
    </location>
</feature>
<comment type="caution">
    <text evidence="9">The sequence shown here is derived from an EMBL/GenBank/DDBJ whole genome shotgun (WGS) entry which is preliminary data.</text>
</comment>
<keyword evidence="4" id="KW-0029">Amino-acid transport</keyword>
<dbReference type="EMBL" id="JAUIYO010000006">
    <property type="protein sequence ID" value="MFK2825915.1"/>
    <property type="molecule type" value="Genomic_DNA"/>
</dbReference>
<feature type="transmembrane region" description="Helical" evidence="7">
    <location>
        <begin position="50"/>
        <end position="71"/>
    </location>
</feature>
<evidence type="ECO:0000313" key="10">
    <source>
        <dbReference type="Proteomes" id="UP001619911"/>
    </source>
</evidence>
<feature type="domain" description="Amino acid permease/ SLC12A" evidence="8">
    <location>
        <begin position="18"/>
        <end position="456"/>
    </location>
</feature>
<feature type="transmembrane region" description="Helical" evidence="7">
    <location>
        <begin position="334"/>
        <end position="355"/>
    </location>
</feature>
<accession>A0ABW8I8U5</accession>
<evidence type="ECO:0000256" key="5">
    <source>
        <dbReference type="ARBA" id="ARBA00022989"/>
    </source>
</evidence>
<protein>
    <submittedName>
        <fullName evidence="9">Amino acid permease</fullName>
    </submittedName>
</protein>
<dbReference type="RefSeq" id="WP_404316786.1">
    <property type="nucleotide sequence ID" value="NZ_JAUIYO010000006.1"/>
</dbReference>
<feature type="transmembrane region" description="Helical" evidence="7">
    <location>
        <begin position="157"/>
        <end position="180"/>
    </location>
</feature>
<name>A0ABW8I8U5_9BACI</name>
<feature type="transmembrane region" description="Helical" evidence="7">
    <location>
        <begin position="192"/>
        <end position="214"/>
    </location>
</feature>
<keyword evidence="3 7" id="KW-0812">Transmembrane</keyword>
<dbReference type="Pfam" id="PF00324">
    <property type="entry name" value="AA_permease"/>
    <property type="match status" value="1"/>
</dbReference>
<feature type="transmembrane region" description="Helical" evidence="7">
    <location>
        <begin position="433"/>
        <end position="449"/>
    </location>
</feature>
<evidence type="ECO:0000256" key="1">
    <source>
        <dbReference type="ARBA" id="ARBA00004651"/>
    </source>
</evidence>
<dbReference type="PANTHER" id="PTHR43495">
    <property type="entry name" value="GABA PERMEASE"/>
    <property type="match status" value="1"/>
</dbReference>
<dbReference type="PIRSF" id="PIRSF006060">
    <property type="entry name" value="AA_transporter"/>
    <property type="match status" value="1"/>
</dbReference>
<feature type="transmembrane region" description="Helical" evidence="7">
    <location>
        <begin position="406"/>
        <end position="427"/>
    </location>
</feature>
<dbReference type="PANTHER" id="PTHR43495:SF5">
    <property type="entry name" value="GAMMA-AMINOBUTYRIC ACID PERMEASE"/>
    <property type="match status" value="1"/>
</dbReference>
<dbReference type="Gene3D" id="1.20.1740.10">
    <property type="entry name" value="Amino acid/polyamine transporter I"/>
    <property type="match status" value="1"/>
</dbReference>
<evidence type="ECO:0000256" key="6">
    <source>
        <dbReference type="ARBA" id="ARBA00023136"/>
    </source>
</evidence>
<sequence>MKDIQSHEQLNRSMKKRHLFMLSLGGVIGTGLFLNVGYTINQAGAGGALFGYLVGGLILYMVMVCLGELAVHMPVTGSFQKYAAEYISPSAGFSLGWMYFVGSAATAGVEFTAAGILMKQWFPHTPVWIWCAVFIVLLFALNALTTRGFAEAEYWFSAIKVVAVIAFIVIGIAGIFGFIPLSDRPTPFFTNLAPSGLFPAGIAIIFITMMNVIFSYQGSELIGIAAGESEDPEKNIPRAIRNVLFRIIIFYIASIIVLSAIFPSSELGLLESPFVTLMKIAGVPYAAGIMNFIILTAILSVGNSCIYASTRLLWSMANDGMAPKMFGKLSKRKVPFNALVFTMSFSLLSLLTSFIAADTVFVLLMSIAGIAVTISWMGIALSQYMFRKKFIKAGGKVEQLQYKVRFYPFVPLFCLGFCTFILVFLAFDPTQRIGLFYGLGFLIFCMLFYKFKLAKKVDSTENNDASNGNVI</sequence>
<keyword evidence="5 7" id="KW-1133">Transmembrane helix</keyword>
<organism evidence="9 10">
    <name type="scientific">Bacillus lumedeiriae</name>
    <dbReference type="NCBI Taxonomy" id="3058829"/>
    <lineage>
        <taxon>Bacteria</taxon>
        <taxon>Bacillati</taxon>
        <taxon>Bacillota</taxon>
        <taxon>Bacilli</taxon>
        <taxon>Bacillales</taxon>
        <taxon>Bacillaceae</taxon>
        <taxon>Bacillus</taxon>
    </lineage>
</organism>
<keyword evidence="2" id="KW-0813">Transport</keyword>
<dbReference type="Proteomes" id="UP001619911">
    <property type="component" value="Unassembled WGS sequence"/>
</dbReference>
<proteinExistence type="predicted"/>
<evidence type="ECO:0000256" key="4">
    <source>
        <dbReference type="ARBA" id="ARBA00022970"/>
    </source>
</evidence>
<reference evidence="9 10" key="1">
    <citation type="submission" date="2023-07" db="EMBL/GenBank/DDBJ databases">
        <title>Bacillus lucianemedeirus sp. nov, a new species isolated from an immunobiological production facility.</title>
        <authorList>
            <person name="Costa L.V."/>
            <person name="Miranda R.V.S.L."/>
            <person name="Brandao M.L.L."/>
            <person name="Reis C.M.F."/>
            <person name="Frazao A.M."/>
            <person name="Cruz F.V."/>
            <person name="Baio P.V.P."/>
            <person name="Veras J.F.C."/>
            <person name="Ramos J.N."/>
            <person name="Vieira V."/>
        </authorList>
    </citation>
    <scope>NUCLEOTIDE SEQUENCE [LARGE SCALE GENOMIC DNA]</scope>
    <source>
        <strain evidence="9 10">B190/17</strain>
    </source>
</reference>
<dbReference type="PROSITE" id="PS00218">
    <property type="entry name" value="AMINO_ACID_PERMEASE_1"/>
    <property type="match status" value="1"/>
</dbReference>
<feature type="transmembrane region" description="Helical" evidence="7">
    <location>
        <begin position="361"/>
        <end position="386"/>
    </location>
</feature>
<keyword evidence="6 7" id="KW-0472">Membrane</keyword>
<comment type="subcellular location">
    <subcellularLocation>
        <location evidence="1">Cell membrane</location>
        <topology evidence="1">Multi-pass membrane protein</topology>
    </subcellularLocation>
</comment>
<evidence type="ECO:0000313" key="9">
    <source>
        <dbReference type="EMBL" id="MFK2825915.1"/>
    </source>
</evidence>
<dbReference type="InterPro" id="IPR004841">
    <property type="entry name" value="AA-permease/SLC12A_dom"/>
</dbReference>
<feature type="transmembrane region" description="Helical" evidence="7">
    <location>
        <begin position="243"/>
        <end position="265"/>
    </location>
</feature>
<dbReference type="InterPro" id="IPR004840">
    <property type="entry name" value="Amino_acid_permease_CS"/>
</dbReference>